<dbReference type="InterPro" id="IPR016181">
    <property type="entry name" value="Acyl_CoA_acyltransferase"/>
</dbReference>
<dbReference type="Pfam" id="PF00583">
    <property type="entry name" value="Acetyltransf_1"/>
    <property type="match status" value="1"/>
</dbReference>
<feature type="domain" description="N-acetyltransferase" evidence="3">
    <location>
        <begin position="5"/>
        <end position="152"/>
    </location>
</feature>
<evidence type="ECO:0000313" key="4">
    <source>
        <dbReference type="EMBL" id="MEX4008400.1"/>
    </source>
</evidence>
<accession>A0ABV3WUT0</accession>
<keyword evidence="5" id="KW-1185">Reference proteome</keyword>
<dbReference type="Proteomes" id="UP001559025">
    <property type="component" value="Unassembled WGS sequence"/>
</dbReference>
<gene>
    <name evidence="4" type="ORF">V1479_13885</name>
</gene>
<dbReference type="PROSITE" id="PS00059">
    <property type="entry name" value="ADH_ZINC"/>
    <property type="match status" value="1"/>
</dbReference>
<dbReference type="EMBL" id="JAZHFV010000004">
    <property type="protein sequence ID" value="MEX4008400.1"/>
    <property type="molecule type" value="Genomic_DNA"/>
</dbReference>
<dbReference type="InterPro" id="IPR002328">
    <property type="entry name" value="ADH_Zn_CS"/>
</dbReference>
<dbReference type="SUPFAM" id="SSF55729">
    <property type="entry name" value="Acyl-CoA N-acyltransferases (Nat)"/>
    <property type="match status" value="1"/>
</dbReference>
<sequence>MIEENSARPARPDEQPALEGILRRASLAESRYREQLLAHPEVLVLPVDQIEAGRVFVSELDRKPAGFCVVVPASAGEHELEGLFVDPPFWGRGIGRLLVGHAAAIAAGMGAKRMSVIAGHEARGFYEKCGFAVTGETHTQFAPALIMLLMLDDAAGGPE</sequence>
<keyword evidence="1" id="KW-0808">Transferase</keyword>
<dbReference type="InterPro" id="IPR000182">
    <property type="entry name" value="GNAT_dom"/>
</dbReference>
<dbReference type="InterPro" id="IPR050832">
    <property type="entry name" value="Bact_Acetyltransf"/>
</dbReference>
<evidence type="ECO:0000256" key="2">
    <source>
        <dbReference type="ARBA" id="ARBA00023315"/>
    </source>
</evidence>
<comment type="caution">
    <text evidence="4">The sequence shown here is derived from an EMBL/GenBank/DDBJ whole genome shotgun (WGS) entry which is preliminary data.</text>
</comment>
<dbReference type="CDD" id="cd04301">
    <property type="entry name" value="NAT_SF"/>
    <property type="match status" value="1"/>
</dbReference>
<dbReference type="RefSeq" id="WP_368803408.1">
    <property type="nucleotide sequence ID" value="NZ_JAZHFV010000004.1"/>
</dbReference>
<proteinExistence type="predicted"/>
<evidence type="ECO:0000256" key="1">
    <source>
        <dbReference type="ARBA" id="ARBA00022679"/>
    </source>
</evidence>
<name>A0ABV3WUT0_9HYPH</name>
<evidence type="ECO:0000259" key="3">
    <source>
        <dbReference type="PROSITE" id="PS51186"/>
    </source>
</evidence>
<dbReference type="Gene3D" id="3.40.630.30">
    <property type="match status" value="1"/>
</dbReference>
<dbReference type="PROSITE" id="PS51186">
    <property type="entry name" value="GNAT"/>
    <property type="match status" value="1"/>
</dbReference>
<dbReference type="PANTHER" id="PTHR43877">
    <property type="entry name" value="AMINOALKYLPHOSPHONATE N-ACETYLTRANSFERASE-RELATED-RELATED"/>
    <property type="match status" value="1"/>
</dbReference>
<dbReference type="PANTHER" id="PTHR43877:SF1">
    <property type="entry name" value="ACETYLTRANSFERASE"/>
    <property type="match status" value="1"/>
</dbReference>
<reference evidence="4 5" key="1">
    <citation type="submission" date="2024-01" db="EMBL/GenBank/DDBJ databases">
        <title>New evidence supports the origin of RcGTA from prophage.</title>
        <authorList>
            <person name="Xu Y."/>
            <person name="Liu B."/>
            <person name="Chen F."/>
        </authorList>
    </citation>
    <scope>NUCLEOTIDE SEQUENCE [LARGE SCALE GENOMIC DNA]</scope>
    <source>
        <strain evidence="4 5">CBW1107-2</strain>
    </source>
</reference>
<evidence type="ECO:0000313" key="5">
    <source>
        <dbReference type="Proteomes" id="UP001559025"/>
    </source>
</evidence>
<protein>
    <submittedName>
        <fullName evidence="4">GNAT family N-acetyltransferase</fullName>
    </submittedName>
</protein>
<keyword evidence="2" id="KW-0012">Acyltransferase</keyword>
<organism evidence="4 5">
    <name type="scientific">Neoaquamicrobium sediminum</name>
    <dbReference type="NCBI Taxonomy" id="1849104"/>
    <lineage>
        <taxon>Bacteria</taxon>
        <taxon>Pseudomonadati</taxon>
        <taxon>Pseudomonadota</taxon>
        <taxon>Alphaproteobacteria</taxon>
        <taxon>Hyphomicrobiales</taxon>
        <taxon>Phyllobacteriaceae</taxon>
        <taxon>Neoaquamicrobium</taxon>
    </lineage>
</organism>